<feature type="transmembrane region" description="Helical" evidence="1">
    <location>
        <begin position="58"/>
        <end position="78"/>
    </location>
</feature>
<dbReference type="InterPro" id="IPR049179">
    <property type="entry name" value="T2SSK_SAM-like_2nd"/>
</dbReference>
<accession>A0ABP7YT69</accession>
<dbReference type="EMBL" id="BAABDO010000035">
    <property type="protein sequence ID" value="GAA4140975.1"/>
    <property type="molecule type" value="Genomic_DNA"/>
</dbReference>
<evidence type="ECO:0000313" key="3">
    <source>
        <dbReference type="EMBL" id="GAA4140975.1"/>
    </source>
</evidence>
<keyword evidence="1" id="KW-1133">Transmembrane helix</keyword>
<gene>
    <name evidence="3" type="ORF">GCM10022416_28630</name>
</gene>
<feature type="transmembrane region" description="Helical" evidence="1">
    <location>
        <begin position="6"/>
        <end position="23"/>
    </location>
</feature>
<proteinExistence type="predicted"/>
<feature type="transmembrane region" description="Helical" evidence="1">
    <location>
        <begin position="28"/>
        <end position="46"/>
    </location>
</feature>
<keyword evidence="1" id="KW-0812">Transmembrane</keyword>
<evidence type="ECO:0000256" key="1">
    <source>
        <dbReference type="SAM" id="Phobius"/>
    </source>
</evidence>
<protein>
    <recommendedName>
        <fullName evidence="2">T2SS protein K second SAM-like domain-containing protein</fullName>
    </recommendedName>
</protein>
<keyword evidence="1" id="KW-0472">Membrane</keyword>
<keyword evidence="4" id="KW-1185">Reference proteome</keyword>
<evidence type="ECO:0000313" key="4">
    <source>
        <dbReference type="Proteomes" id="UP001500266"/>
    </source>
</evidence>
<dbReference type="SUPFAM" id="SSF47781">
    <property type="entry name" value="RuvA domain 2-like"/>
    <property type="match status" value="1"/>
</dbReference>
<name>A0ABP7YT69_9ACTN</name>
<organism evidence="3 4">
    <name type="scientific">Actinomadura keratinilytica</name>
    <dbReference type="NCBI Taxonomy" id="547461"/>
    <lineage>
        <taxon>Bacteria</taxon>
        <taxon>Bacillati</taxon>
        <taxon>Actinomycetota</taxon>
        <taxon>Actinomycetes</taxon>
        <taxon>Streptosporangiales</taxon>
        <taxon>Thermomonosporaceae</taxon>
        <taxon>Actinomadura</taxon>
    </lineage>
</organism>
<comment type="caution">
    <text evidence="3">The sequence shown here is derived from an EMBL/GenBank/DDBJ whole genome shotgun (WGS) entry which is preliminary data.</text>
</comment>
<feature type="domain" description="T2SS protein K second SAM-like" evidence="2">
    <location>
        <begin position="142"/>
        <end position="190"/>
    </location>
</feature>
<dbReference type="Proteomes" id="UP001500266">
    <property type="component" value="Unassembled WGS sequence"/>
</dbReference>
<sequence>MWALSPLFTAGIATPFIFGFAAARLRSLLLWLATGIYLAAWTVMFITAESPDTGAEDAAFSIAAAIATVGASVHAFAIRARVFFQAPDHRSAAFQRAQLEVQHRRELRRRAMEIVNRDPAMAIEMRIGRPDLPRAFDDGGLVDVNHAPAPVLVAVLGITPEQAQQLVQVRERCGGFVSAEEAAALAGLPPTLTSRLAEYGVFLR</sequence>
<evidence type="ECO:0000259" key="2">
    <source>
        <dbReference type="Pfam" id="PF03934"/>
    </source>
</evidence>
<reference evidence="4" key="1">
    <citation type="journal article" date="2019" name="Int. J. Syst. Evol. Microbiol.">
        <title>The Global Catalogue of Microorganisms (GCM) 10K type strain sequencing project: providing services to taxonomists for standard genome sequencing and annotation.</title>
        <authorList>
            <consortium name="The Broad Institute Genomics Platform"/>
            <consortium name="The Broad Institute Genome Sequencing Center for Infectious Disease"/>
            <person name="Wu L."/>
            <person name="Ma J."/>
        </authorList>
    </citation>
    <scope>NUCLEOTIDE SEQUENCE [LARGE SCALE GENOMIC DNA]</scope>
    <source>
        <strain evidence="4">JCM 17316</strain>
    </source>
</reference>
<dbReference type="Pfam" id="PF03934">
    <property type="entry name" value="T2SSK"/>
    <property type="match status" value="1"/>
</dbReference>
<dbReference type="InterPro" id="IPR010994">
    <property type="entry name" value="RuvA_2-like"/>
</dbReference>